<keyword evidence="3" id="KW-1185">Reference proteome</keyword>
<comment type="caution">
    <text evidence="2">The sequence shown here is derived from an EMBL/GenBank/DDBJ whole genome shotgun (WGS) entry which is preliminary data.</text>
</comment>
<feature type="domain" description="TniQ" evidence="1">
    <location>
        <begin position="7"/>
        <end position="155"/>
    </location>
</feature>
<evidence type="ECO:0000313" key="3">
    <source>
        <dbReference type="Proteomes" id="UP000283087"/>
    </source>
</evidence>
<accession>A0A430KRJ9</accession>
<dbReference type="EMBL" id="RQXW01000006">
    <property type="protein sequence ID" value="RTE66112.1"/>
    <property type="molecule type" value="Genomic_DNA"/>
</dbReference>
<evidence type="ECO:0000313" key="2">
    <source>
        <dbReference type="EMBL" id="RTE66112.1"/>
    </source>
</evidence>
<dbReference type="Proteomes" id="UP000283087">
    <property type="component" value="Unassembled WGS sequence"/>
</dbReference>
<proteinExistence type="predicted"/>
<dbReference type="RefSeq" id="WP_126158185.1">
    <property type="nucleotide sequence ID" value="NZ_RQXW01000006.1"/>
</dbReference>
<reference evidence="2 3" key="1">
    <citation type="submission" date="2018-11" db="EMBL/GenBank/DDBJ databases">
        <title>The draft genome sequence of Amphritea opalescens ANRC-JH13T.</title>
        <authorList>
            <person name="Fang Z."/>
            <person name="Zhang Y."/>
            <person name="Han X."/>
        </authorList>
    </citation>
    <scope>NUCLEOTIDE SEQUENCE [LARGE SCALE GENOMIC DNA]</scope>
    <source>
        <strain evidence="2 3">ANRC-JH13</strain>
    </source>
</reference>
<sequence>MNNLKELLPGEHLAGFIGRLHLLGVYEYFPATVDSLGLSNCKVRPHRYFHQDDVILQHVFQERGIESACFQHGLGNYVRPFLKNSEQQEVARYLAQSDVKALSFKLHGHYGTNTNHWRWCCECVEEDQNEYGISYYHRDHQLPGTFHCDKHQLGLSGKCSECGFLADSIDQLLVPPVNNACPHCGAWVSGFDGYFSDAMKDIEAMTFRLANEQHELNVDQFVTVLQRYIGIDEADIGTYRRKILIRAWEQELADNIDPQAFRMFFSKFDVAATGKMPTLFKNAHLHNLSTIKRPCHPLIYLSILNYVGFDSNDLSILMG</sequence>
<gene>
    <name evidence="2" type="ORF">EH243_08305</name>
</gene>
<name>A0A430KRJ9_9GAMM</name>
<evidence type="ECO:0000259" key="1">
    <source>
        <dbReference type="Pfam" id="PF06527"/>
    </source>
</evidence>
<protein>
    <recommendedName>
        <fullName evidence="1">TniQ domain-containing protein</fullName>
    </recommendedName>
</protein>
<organism evidence="2 3">
    <name type="scientific">Amphritea opalescens</name>
    <dbReference type="NCBI Taxonomy" id="2490544"/>
    <lineage>
        <taxon>Bacteria</taxon>
        <taxon>Pseudomonadati</taxon>
        <taxon>Pseudomonadota</taxon>
        <taxon>Gammaproteobacteria</taxon>
        <taxon>Oceanospirillales</taxon>
        <taxon>Oceanospirillaceae</taxon>
        <taxon>Amphritea</taxon>
    </lineage>
</organism>
<dbReference type="AlphaFoldDB" id="A0A430KRJ9"/>
<dbReference type="Pfam" id="PF06527">
    <property type="entry name" value="TniQ"/>
    <property type="match status" value="1"/>
</dbReference>
<dbReference type="OrthoDB" id="470139at2"/>
<dbReference type="InterPro" id="IPR009492">
    <property type="entry name" value="TniQ"/>
</dbReference>